<keyword evidence="1" id="KW-0812">Transmembrane</keyword>
<proteinExistence type="predicted"/>
<feature type="transmembrane region" description="Helical" evidence="1">
    <location>
        <begin position="12"/>
        <end position="28"/>
    </location>
</feature>
<organism evidence="2 3">
    <name type="scientific">Marine Group I thaumarchaeote SCGC AAA799-N04</name>
    <dbReference type="NCBI Taxonomy" id="1502293"/>
    <lineage>
        <taxon>Archaea</taxon>
        <taxon>Nitrososphaerota</taxon>
        <taxon>Marine Group I</taxon>
    </lineage>
</organism>
<keyword evidence="3" id="KW-1185">Reference proteome</keyword>
<dbReference type="PATRIC" id="fig|1502293.3.peg.887"/>
<evidence type="ECO:0000313" key="2">
    <source>
        <dbReference type="EMBL" id="KEQ56570.1"/>
    </source>
</evidence>
<protein>
    <submittedName>
        <fullName evidence="2">Uncharacterized protein</fullName>
    </submittedName>
</protein>
<sequence length="94" mass="10612">MSHTGVDVIDFLFYTIYPVIGIFLVEGISRVVKAPKWIKLWTQAAVSIGFGVYYWFILPAPQNFPLTALVMFALAVALIYQGRRAKISPEKSPY</sequence>
<dbReference type="AlphaFoldDB" id="A0A081RMZ7"/>
<keyword evidence="1" id="KW-1133">Transmembrane helix</keyword>
<name>A0A081RMZ7_9ARCH</name>
<comment type="caution">
    <text evidence="2">The sequence shown here is derived from an EMBL/GenBank/DDBJ whole genome shotgun (WGS) entry which is preliminary data.</text>
</comment>
<reference evidence="2 3" key="1">
    <citation type="submission" date="2014-06" db="EMBL/GenBank/DDBJ databases">
        <authorList>
            <person name="Ngugi D.K."/>
            <person name="Blom J."/>
            <person name="Alam I."/>
            <person name="Rashid M."/>
            <person name="Ba Alawi W."/>
            <person name="Zhang G."/>
            <person name="Hikmawan T."/>
            <person name="Guan Y."/>
            <person name="Antunes A."/>
            <person name="Siam R."/>
            <person name="ElDorry H."/>
            <person name="Bajic V."/>
            <person name="Stingl U."/>
        </authorList>
    </citation>
    <scope>NUCLEOTIDE SEQUENCE [LARGE SCALE GENOMIC DNA]</scope>
    <source>
        <strain evidence="2">SCGC AAA799-N04</strain>
    </source>
</reference>
<feature type="transmembrane region" description="Helical" evidence="1">
    <location>
        <begin position="40"/>
        <end position="58"/>
    </location>
</feature>
<feature type="transmembrane region" description="Helical" evidence="1">
    <location>
        <begin position="64"/>
        <end position="82"/>
    </location>
</feature>
<dbReference type="EMBL" id="JOKN01000015">
    <property type="protein sequence ID" value="KEQ56570.1"/>
    <property type="molecule type" value="Genomic_DNA"/>
</dbReference>
<accession>A0A081RMZ7</accession>
<gene>
    <name evidence="2" type="ORF">AAA799N04_00961</name>
</gene>
<evidence type="ECO:0000313" key="3">
    <source>
        <dbReference type="Proteomes" id="UP000028059"/>
    </source>
</evidence>
<evidence type="ECO:0000256" key="1">
    <source>
        <dbReference type="SAM" id="Phobius"/>
    </source>
</evidence>
<dbReference type="Proteomes" id="UP000028059">
    <property type="component" value="Unassembled WGS sequence"/>
</dbReference>
<keyword evidence="1" id="KW-0472">Membrane</keyword>